<dbReference type="Proteomes" id="UP001604277">
    <property type="component" value="Unassembled WGS sequence"/>
</dbReference>
<evidence type="ECO:0000256" key="2">
    <source>
        <dbReference type="ARBA" id="ARBA00009074"/>
    </source>
</evidence>
<comment type="similarity">
    <text evidence="2">Belongs to the UPF0496 family.</text>
</comment>
<dbReference type="PANTHER" id="PTHR31113">
    <property type="entry name" value="UPF0496 PROTEIN 3-RELATED"/>
    <property type="match status" value="1"/>
</dbReference>
<dbReference type="PANTHER" id="PTHR31113:SF3">
    <property type="entry name" value="UPF0496 PROTEIN 1"/>
    <property type="match status" value="1"/>
</dbReference>
<gene>
    <name evidence="7" type="ORF">Fot_50965</name>
</gene>
<evidence type="ECO:0000313" key="8">
    <source>
        <dbReference type="Proteomes" id="UP001604277"/>
    </source>
</evidence>
<comment type="subcellular location">
    <subcellularLocation>
        <location evidence="1">Membrane</location>
    </subcellularLocation>
</comment>
<keyword evidence="3 6" id="KW-0812">Transmembrane</keyword>
<accession>A0ABD1Q2K2</accession>
<evidence type="ECO:0000256" key="5">
    <source>
        <dbReference type="ARBA" id="ARBA00023136"/>
    </source>
</evidence>
<keyword evidence="4 6" id="KW-1133">Transmembrane helix</keyword>
<name>A0ABD1Q2K2_9LAMI</name>
<dbReference type="Pfam" id="PF05055">
    <property type="entry name" value="DUF677"/>
    <property type="match status" value="2"/>
</dbReference>
<proteinExistence type="inferred from homology"/>
<feature type="transmembrane region" description="Helical" evidence="6">
    <location>
        <begin position="230"/>
        <end position="252"/>
    </location>
</feature>
<keyword evidence="5 6" id="KW-0472">Membrane</keyword>
<sequence length="352" mass="39715">MGTSIRQTSYALLCKSITNITPSRPPLFHSFRCTNCGPLKQIRNYSTRIETIGCQELGETSTTTNNLQYVIDLASYDKEVTNCPFEMSQEMVKVMLEFRQDVRNNKELLELINECYKKSSNNLNSYVELDKFLKHTTDILLLQHYGEGNDGDLNNFKATSNPFCQEFAYLHQQHISTVDKLQMFKKKLDEKQNCIQAWRKLSGIIFAILAVVVLIGSGVTIAIVTSRWATALATTATSIPLGSIGMLIYSILNKYKNAAKAHKDIINWLNRWTQLAIKDLAKILVHMVSADFVVNQGTSKLSIEETVNNLNDLRVKVVDCSNNTRMARTATLQKIIKHPNHLDIADAAFPGF</sequence>
<comment type="caution">
    <text evidence="7">The sequence shown here is derived from an EMBL/GenBank/DDBJ whole genome shotgun (WGS) entry which is preliminary data.</text>
</comment>
<dbReference type="EMBL" id="JBFOLJ010000016">
    <property type="protein sequence ID" value="KAL2469389.1"/>
    <property type="molecule type" value="Genomic_DNA"/>
</dbReference>
<reference evidence="8" key="1">
    <citation type="submission" date="2024-07" db="EMBL/GenBank/DDBJ databases">
        <title>Two chromosome-level genome assemblies of Korean endemic species Abeliophyllum distichum and Forsythia ovata (Oleaceae).</title>
        <authorList>
            <person name="Jang H."/>
        </authorList>
    </citation>
    <scope>NUCLEOTIDE SEQUENCE [LARGE SCALE GENOMIC DNA]</scope>
</reference>
<evidence type="ECO:0000256" key="4">
    <source>
        <dbReference type="ARBA" id="ARBA00022989"/>
    </source>
</evidence>
<evidence type="ECO:0000313" key="7">
    <source>
        <dbReference type="EMBL" id="KAL2469389.1"/>
    </source>
</evidence>
<keyword evidence="8" id="KW-1185">Reference proteome</keyword>
<feature type="transmembrane region" description="Helical" evidence="6">
    <location>
        <begin position="201"/>
        <end position="224"/>
    </location>
</feature>
<evidence type="ECO:0000256" key="3">
    <source>
        <dbReference type="ARBA" id="ARBA00022692"/>
    </source>
</evidence>
<dbReference type="AlphaFoldDB" id="A0ABD1Q2K2"/>
<protein>
    <submittedName>
        <fullName evidence="7">Uncharacterized protein</fullName>
    </submittedName>
</protein>
<dbReference type="InterPro" id="IPR007749">
    <property type="entry name" value="DUF677"/>
</dbReference>
<evidence type="ECO:0000256" key="6">
    <source>
        <dbReference type="SAM" id="Phobius"/>
    </source>
</evidence>
<organism evidence="7 8">
    <name type="scientific">Forsythia ovata</name>
    <dbReference type="NCBI Taxonomy" id="205694"/>
    <lineage>
        <taxon>Eukaryota</taxon>
        <taxon>Viridiplantae</taxon>
        <taxon>Streptophyta</taxon>
        <taxon>Embryophyta</taxon>
        <taxon>Tracheophyta</taxon>
        <taxon>Spermatophyta</taxon>
        <taxon>Magnoliopsida</taxon>
        <taxon>eudicotyledons</taxon>
        <taxon>Gunneridae</taxon>
        <taxon>Pentapetalae</taxon>
        <taxon>asterids</taxon>
        <taxon>lamiids</taxon>
        <taxon>Lamiales</taxon>
        <taxon>Oleaceae</taxon>
        <taxon>Forsythieae</taxon>
        <taxon>Forsythia</taxon>
    </lineage>
</organism>
<evidence type="ECO:0000256" key="1">
    <source>
        <dbReference type="ARBA" id="ARBA00004370"/>
    </source>
</evidence>
<dbReference type="GO" id="GO:0016020">
    <property type="term" value="C:membrane"/>
    <property type="evidence" value="ECO:0007669"/>
    <property type="project" value="UniProtKB-SubCell"/>
</dbReference>